<name>A0A8R7U8D9_TRIUA</name>
<dbReference type="Gramene" id="TuG1812G0400002343.01.T01">
    <property type="protein sequence ID" value="TuG1812G0400002343.01.T01.cds342180"/>
    <property type="gene ID" value="TuG1812G0400002343.01"/>
</dbReference>
<organism evidence="1 2">
    <name type="scientific">Triticum urartu</name>
    <name type="common">Red wild einkorn</name>
    <name type="synonym">Crithodium urartu</name>
    <dbReference type="NCBI Taxonomy" id="4572"/>
    <lineage>
        <taxon>Eukaryota</taxon>
        <taxon>Viridiplantae</taxon>
        <taxon>Streptophyta</taxon>
        <taxon>Embryophyta</taxon>
        <taxon>Tracheophyta</taxon>
        <taxon>Spermatophyta</taxon>
        <taxon>Magnoliopsida</taxon>
        <taxon>Liliopsida</taxon>
        <taxon>Poales</taxon>
        <taxon>Poaceae</taxon>
        <taxon>BOP clade</taxon>
        <taxon>Pooideae</taxon>
        <taxon>Triticodae</taxon>
        <taxon>Triticeae</taxon>
        <taxon>Triticinae</taxon>
        <taxon>Triticum</taxon>
    </lineage>
</organism>
<reference evidence="1" key="3">
    <citation type="submission" date="2022-06" db="UniProtKB">
        <authorList>
            <consortium name="EnsemblPlants"/>
        </authorList>
    </citation>
    <scope>IDENTIFICATION</scope>
</reference>
<accession>A0A8R7U8D9</accession>
<reference evidence="1" key="2">
    <citation type="submission" date="2018-03" db="EMBL/GenBank/DDBJ databases">
        <title>The Triticum urartu genome reveals the dynamic nature of wheat genome evolution.</title>
        <authorList>
            <person name="Ling H."/>
            <person name="Ma B."/>
            <person name="Shi X."/>
            <person name="Liu H."/>
            <person name="Dong L."/>
            <person name="Sun H."/>
            <person name="Cao Y."/>
            <person name="Gao Q."/>
            <person name="Zheng S."/>
            <person name="Li Y."/>
            <person name="Yu Y."/>
            <person name="Du H."/>
            <person name="Qi M."/>
            <person name="Li Y."/>
            <person name="Yu H."/>
            <person name="Cui Y."/>
            <person name="Wang N."/>
            <person name="Chen C."/>
            <person name="Wu H."/>
            <person name="Zhao Y."/>
            <person name="Zhang J."/>
            <person name="Li Y."/>
            <person name="Zhou W."/>
            <person name="Zhang B."/>
            <person name="Hu W."/>
            <person name="Eijk M."/>
            <person name="Tang J."/>
            <person name="Witsenboer H."/>
            <person name="Zhao S."/>
            <person name="Li Z."/>
            <person name="Zhang A."/>
            <person name="Wang D."/>
            <person name="Liang C."/>
        </authorList>
    </citation>
    <scope>NUCLEOTIDE SEQUENCE [LARGE SCALE GENOMIC DNA]</scope>
    <source>
        <strain evidence="1">cv. G1812</strain>
    </source>
</reference>
<sequence length="72" mass="7620">MIFCISTADLLTFPSSYSSNSFSASERPSGCISMAGARSISVVILQSRCFLGSLTLLSGLSSSLYNRVGFIL</sequence>
<reference evidence="2" key="1">
    <citation type="journal article" date="2013" name="Nature">
        <title>Draft genome of the wheat A-genome progenitor Triticum urartu.</title>
        <authorList>
            <person name="Ling H.Q."/>
            <person name="Zhao S."/>
            <person name="Liu D."/>
            <person name="Wang J."/>
            <person name="Sun H."/>
            <person name="Zhang C."/>
            <person name="Fan H."/>
            <person name="Li D."/>
            <person name="Dong L."/>
            <person name="Tao Y."/>
            <person name="Gao C."/>
            <person name="Wu H."/>
            <person name="Li Y."/>
            <person name="Cui Y."/>
            <person name="Guo X."/>
            <person name="Zheng S."/>
            <person name="Wang B."/>
            <person name="Yu K."/>
            <person name="Liang Q."/>
            <person name="Yang W."/>
            <person name="Lou X."/>
            <person name="Chen J."/>
            <person name="Feng M."/>
            <person name="Jian J."/>
            <person name="Zhang X."/>
            <person name="Luo G."/>
            <person name="Jiang Y."/>
            <person name="Liu J."/>
            <person name="Wang Z."/>
            <person name="Sha Y."/>
            <person name="Zhang B."/>
            <person name="Wu H."/>
            <person name="Tang D."/>
            <person name="Shen Q."/>
            <person name="Xue P."/>
            <person name="Zou S."/>
            <person name="Wang X."/>
            <person name="Liu X."/>
            <person name="Wang F."/>
            <person name="Yang Y."/>
            <person name="An X."/>
            <person name="Dong Z."/>
            <person name="Zhang K."/>
            <person name="Zhang X."/>
            <person name="Luo M.C."/>
            <person name="Dvorak J."/>
            <person name="Tong Y."/>
            <person name="Wang J."/>
            <person name="Yang H."/>
            <person name="Li Z."/>
            <person name="Wang D."/>
            <person name="Zhang A."/>
            <person name="Wang J."/>
        </authorList>
    </citation>
    <scope>NUCLEOTIDE SEQUENCE</scope>
    <source>
        <strain evidence="2">cv. G1812</strain>
    </source>
</reference>
<proteinExistence type="predicted"/>
<dbReference type="Proteomes" id="UP000015106">
    <property type="component" value="Chromosome 4"/>
</dbReference>
<protein>
    <submittedName>
        <fullName evidence="1">Uncharacterized protein</fullName>
    </submittedName>
</protein>
<dbReference type="EnsemblPlants" id="TuG1812G0400002343.01.T01">
    <property type="protein sequence ID" value="TuG1812G0400002343.01.T01.cds342180"/>
    <property type="gene ID" value="TuG1812G0400002343.01"/>
</dbReference>
<evidence type="ECO:0000313" key="2">
    <source>
        <dbReference type="Proteomes" id="UP000015106"/>
    </source>
</evidence>
<keyword evidence="2" id="KW-1185">Reference proteome</keyword>
<dbReference type="AlphaFoldDB" id="A0A8R7U8D9"/>
<evidence type="ECO:0000313" key="1">
    <source>
        <dbReference type="EnsemblPlants" id="TuG1812G0400002343.01.T01.cds342180"/>
    </source>
</evidence>